<dbReference type="EMBL" id="CP003844">
    <property type="protein sequence ID" value="AFT73197.1"/>
    <property type="molecule type" value="Genomic_DNA"/>
</dbReference>
<dbReference type="InterPro" id="IPR024467">
    <property type="entry name" value="Xre/MbcA/ParS-like_toxin-bd"/>
</dbReference>
<protein>
    <recommendedName>
        <fullName evidence="1">Antitoxin Xre/MbcA/ParS-like toxin-binding domain-containing protein</fullName>
    </recommendedName>
</protein>
<dbReference type="KEGG" id="amg:AMEC673_02480"/>
<accession>A0AB32ZUH2</accession>
<proteinExistence type="predicted"/>
<dbReference type="Proteomes" id="UP000006296">
    <property type="component" value="Chromosome"/>
</dbReference>
<reference evidence="3" key="1">
    <citation type="journal article" date="2012" name="Sci. Rep.">
        <title>Genomes of surface isolates of Alteromonas macleodii: the life of a widespread marine opportunistic copiotroph.</title>
        <authorList>
            <person name="Lopez-Perez M."/>
            <person name="Gonzaga A."/>
            <person name="Martin-Cuadrado A.B."/>
            <person name="Onyshchenko O."/>
            <person name="Ghavidel A."/>
            <person name="Ghai R."/>
            <person name="Rodriguez-Valera F."/>
        </authorList>
    </citation>
    <scope>NUCLEOTIDE SEQUENCE [LARGE SCALE GENOMIC DNA]</scope>
    <source>
        <strain evidence="3">English Channel 673</strain>
    </source>
</reference>
<evidence type="ECO:0000313" key="3">
    <source>
        <dbReference type="Proteomes" id="UP000006296"/>
    </source>
</evidence>
<sequence length="69" mass="7864">MFMSENVSMEELNSLLEEFFGGDRELIEQWVTTNIPILGGHQPNQLFNSSEGRSRIIQILGEMKYGETA</sequence>
<feature type="domain" description="Antitoxin Xre/MbcA/ParS-like toxin-binding" evidence="1">
    <location>
        <begin position="16"/>
        <end position="66"/>
    </location>
</feature>
<gene>
    <name evidence="2" type="ordered locus">AMEC673_02480</name>
</gene>
<evidence type="ECO:0000313" key="2">
    <source>
        <dbReference type="EMBL" id="AFT73197.1"/>
    </source>
</evidence>
<dbReference type="AlphaFoldDB" id="A0AB32ZUH2"/>
<dbReference type="Pfam" id="PF09722">
    <property type="entry name" value="Xre_MbcA_ParS_C"/>
    <property type="match status" value="1"/>
</dbReference>
<evidence type="ECO:0000259" key="1">
    <source>
        <dbReference type="Pfam" id="PF09722"/>
    </source>
</evidence>
<name>A0AB32ZUH2_ALTME</name>
<organism evidence="2 3">
    <name type="scientific">Alteromonas macleodii (strain English Channel 673)</name>
    <dbReference type="NCBI Taxonomy" id="1004788"/>
    <lineage>
        <taxon>Bacteria</taxon>
        <taxon>Pseudomonadati</taxon>
        <taxon>Pseudomonadota</taxon>
        <taxon>Gammaproteobacteria</taxon>
        <taxon>Alteromonadales</taxon>
        <taxon>Alteromonadaceae</taxon>
        <taxon>Alteromonas/Salinimonas group</taxon>
        <taxon>Alteromonas</taxon>
    </lineage>
</organism>